<reference evidence="3 4" key="1">
    <citation type="submission" date="2017-05" db="EMBL/GenBank/DDBJ databases">
        <authorList>
            <person name="Varghese N."/>
            <person name="Submissions S."/>
        </authorList>
    </citation>
    <scope>NUCLEOTIDE SEQUENCE [LARGE SCALE GENOMIC DNA]</scope>
    <source>
        <strain evidence="3 4">DSM 29506</strain>
    </source>
</reference>
<feature type="transmembrane region" description="Helical" evidence="1">
    <location>
        <begin position="90"/>
        <end position="112"/>
    </location>
</feature>
<keyword evidence="1" id="KW-0812">Transmembrane</keyword>
<dbReference type="PROSITE" id="PS50930">
    <property type="entry name" value="HTH_LYTTR"/>
    <property type="match status" value="1"/>
</dbReference>
<feature type="transmembrane region" description="Helical" evidence="1">
    <location>
        <begin position="24"/>
        <end position="45"/>
    </location>
</feature>
<feature type="transmembrane region" description="Helical" evidence="1">
    <location>
        <begin position="118"/>
        <end position="138"/>
    </location>
</feature>
<evidence type="ECO:0000259" key="2">
    <source>
        <dbReference type="PROSITE" id="PS50930"/>
    </source>
</evidence>
<gene>
    <name evidence="3" type="ORF">SAMN06265173_12156</name>
</gene>
<organism evidence="3 4">
    <name type="scientific">Thalassovita litoralis</name>
    <dbReference type="NCBI Taxonomy" id="1010611"/>
    <lineage>
        <taxon>Bacteria</taxon>
        <taxon>Pseudomonadati</taxon>
        <taxon>Pseudomonadota</taxon>
        <taxon>Alphaproteobacteria</taxon>
        <taxon>Rhodobacterales</taxon>
        <taxon>Roseobacteraceae</taxon>
        <taxon>Thalassovita</taxon>
    </lineage>
</organism>
<dbReference type="SMART" id="SM00850">
    <property type="entry name" value="LytTR"/>
    <property type="match status" value="1"/>
</dbReference>
<dbReference type="Pfam" id="PF04397">
    <property type="entry name" value="LytTR"/>
    <property type="match status" value="1"/>
</dbReference>
<keyword evidence="1" id="KW-0472">Membrane</keyword>
<dbReference type="Proteomes" id="UP000316030">
    <property type="component" value="Unassembled WGS sequence"/>
</dbReference>
<dbReference type="OrthoDB" id="7028951at2"/>
<dbReference type="AlphaFoldDB" id="A0A521EZ04"/>
<evidence type="ECO:0000256" key="1">
    <source>
        <dbReference type="SAM" id="Phobius"/>
    </source>
</evidence>
<accession>A0A521EZ04</accession>
<dbReference type="Gene3D" id="2.40.50.1020">
    <property type="entry name" value="LytTr DNA-binding domain"/>
    <property type="match status" value="1"/>
</dbReference>
<feature type="domain" description="HTH LytTR-type" evidence="2">
    <location>
        <begin position="175"/>
        <end position="262"/>
    </location>
</feature>
<feature type="transmembrane region" description="Helical" evidence="1">
    <location>
        <begin position="57"/>
        <end position="78"/>
    </location>
</feature>
<sequence>MKNGDAWVTSLGEQQALALREWQWLFVPVVVWVVLTVLAALAGPFETYDSLTFLPRLAYWALVVGVSVGIDAGFRWVLRHWPIVWRVAARLGYAAVLGAVIHGINSAVFPAWTGWGRLFWLVMIVWVVAMAVEGMVALMKHVTLANHADIPAEAETPAPDAVFQQRLPHDKRGTLIRLEAQDHYLNVVTTAGEALILMRMSDAEMELAGFAGLRVHRSHWIAAAQVQDVNRAGGRLTLLMADGCTIPVSRSFRSGVDAAGLLA</sequence>
<keyword evidence="1" id="KW-1133">Transmembrane helix</keyword>
<keyword evidence="4" id="KW-1185">Reference proteome</keyword>
<dbReference type="InterPro" id="IPR007492">
    <property type="entry name" value="LytTR_DNA-bd_dom"/>
</dbReference>
<dbReference type="GO" id="GO:0003677">
    <property type="term" value="F:DNA binding"/>
    <property type="evidence" value="ECO:0007669"/>
    <property type="project" value="InterPro"/>
</dbReference>
<evidence type="ECO:0000313" key="3">
    <source>
        <dbReference type="EMBL" id="SMO89066.1"/>
    </source>
</evidence>
<proteinExistence type="predicted"/>
<protein>
    <submittedName>
        <fullName evidence="3">Transcriptional regulator, LytTR family</fullName>
    </submittedName>
</protein>
<name>A0A521EZ04_9RHOB</name>
<evidence type="ECO:0000313" key="4">
    <source>
        <dbReference type="Proteomes" id="UP000316030"/>
    </source>
</evidence>
<dbReference type="EMBL" id="FXTO01000021">
    <property type="protein sequence ID" value="SMO89066.1"/>
    <property type="molecule type" value="Genomic_DNA"/>
</dbReference>